<proteinExistence type="predicted"/>
<comment type="caution">
    <text evidence="2">The sequence shown here is derived from an EMBL/GenBank/DDBJ whole genome shotgun (WGS) entry which is preliminary data.</text>
</comment>
<reference evidence="2 3" key="1">
    <citation type="submission" date="2020-05" db="EMBL/GenBank/DDBJ databases">
        <title>WGS assembly of Panicum virgatum.</title>
        <authorList>
            <person name="Lovell J.T."/>
            <person name="Jenkins J."/>
            <person name="Shu S."/>
            <person name="Juenger T.E."/>
            <person name="Schmutz J."/>
        </authorList>
    </citation>
    <scope>NUCLEOTIDE SEQUENCE [LARGE SCALE GENOMIC DNA]</scope>
    <source>
        <strain evidence="3">cv. AP13</strain>
    </source>
</reference>
<accession>A0A8T0UXN9</accession>
<dbReference type="AlphaFoldDB" id="A0A8T0UXN9"/>
<feature type="domain" description="PB1-like" evidence="1">
    <location>
        <begin position="7"/>
        <end position="65"/>
    </location>
</feature>
<dbReference type="Pfam" id="PF26130">
    <property type="entry name" value="PB1-like"/>
    <property type="match status" value="1"/>
</dbReference>
<evidence type="ECO:0000313" key="3">
    <source>
        <dbReference type="Proteomes" id="UP000823388"/>
    </source>
</evidence>
<evidence type="ECO:0000313" key="2">
    <source>
        <dbReference type="EMBL" id="KAG2629091.1"/>
    </source>
</evidence>
<dbReference type="InterPro" id="IPR058594">
    <property type="entry name" value="PB1-like_dom_pln"/>
</dbReference>
<gene>
    <name evidence="2" type="ORF">PVAP13_3KG400703</name>
</gene>
<dbReference type="Proteomes" id="UP000823388">
    <property type="component" value="Chromosome 3K"/>
</dbReference>
<sequence>MDILDTMPVRFHFGGDFVNHRNKKKYVGGREAMSYIDRDKLSLLEIVGHLRDHLNVSEGVLLHWL</sequence>
<dbReference type="EMBL" id="CM029041">
    <property type="protein sequence ID" value="KAG2629091.1"/>
    <property type="molecule type" value="Genomic_DNA"/>
</dbReference>
<organism evidence="2 3">
    <name type="scientific">Panicum virgatum</name>
    <name type="common">Blackwell switchgrass</name>
    <dbReference type="NCBI Taxonomy" id="38727"/>
    <lineage>
        <taxon>Eukaryota</taxon>
        <taxon>Viridiplantae</taxon>
        <taxon>Streptophyta</taxon>
        <taxon>Embryophyta</taxon>
        <taxon>Tracheophyta</taxon>
        <taxon>Spermatophyta</taxon>
        <taxon>Magnoliopsida</taxon>
        <taxon>Liliopsida</taxon>
        <taxon>Poales</taxon>
        <taxon>Poaceae</taxon>
        <taxon>PACMAD clade</taxon>
        <taxon>Panicoideae</taxon>
        <taxon>Panicodae</taxon>
        <taxon>Paniceae</taxon>
        <taxon>Panicinae</taxon>
        <taxon>Panicum</taxon>
        <taxon>Panicum sect. Hiantes</taxon>
    </lineage>
</organism>
<name>A0A8T0UXN9_PANVG</name>
<keyword evidence="3" id="KW-1185">Reference proteome</keyword>
<protein>
    <recommendedName>
        <fullName evidence="1">PB1-like domain-containing protein</fullName>
    </recommendedName>
</protein>
<evidence type="ECO:0000259" key="1">
    <source>
        <dbReference type="Pfam" id="PF26130"/>
    </source>
</evidence>